<evidence type="ECO:0008006" key="4">
    <source>
        <dbReference type="Google" id="ProtNLM"/>
    </source>
</evidence>
<sequence length="184" mass="18380">MRKAAAVIHALVIPVALAYGPAVPGARAEVSMAVHATVAARAEHPLEIIVPTTASLGTGSRGGSISASLGTVTVNDSRSGNRSWTATVSATDFTTGSGSGLETITKANIAYWSGPTTAQTGTGTRTPGQATAAQRVALSIPAVAFRASKGPIVTSTSWQPTIVVSVPQGAISGVYTGTITHSVA</sequence>
<protein>
    <recommendedName>
        <fullName evidence="4">WxL domain-containing protein</fullName>
    </recommendedName>
</protein>
<dbReference type="EMBL" id="JAMZEC010000001">
    <property type="protein sequence ID" value="MCP2352839.1"/>
    <property type="molecule type" value="Genomic_DNA"/>
</dbReference>
<name>A0ABT1KGQ0_9ACTN</name>
<accession>A0ABT1KGQ0</accession>
<evidence type="ECO:0000313" key="2">
    <source>
        <dbReference type="EMBL" id="MCP2352839.1"/>
    </source>
</evidence>
<organism evidence="2 3">
    <name type="scientific">Nonomuraea roseoviolacea subsp. carminata</name>
    <dbReference type="NCBI Taxonomy" id="160689"/>
    <lineage>
        <taxon>Bacteria</taxon>
        <taxon>Bacillati</taxon>
        <taxon>Actinomycetota</taxon>
        <taxon>Actinomycetes</taxon>
        <taxon>Streptosporangiales</taxon>
        <taxon>Streptosporangiaceae</taxon>
        <taxon>Nonomuraea</taxon>
    </lineage>
</organism>
<keyword evidence="1" id="KW-0732">Signal</keyword>
<reference evidence="2 3" key="1">
    <citation type="submission" date="2022-06" db="EMBL/GenBank/DDBJ databases">
        <title>Sequencing the genomes of 1000 actinobacteria strains.</title>
        <authorList>
            <person name="Klenk H.-P."/>
        </authorList>
    </citation>
    <scope>NUCLEOTIDE SEQUENCE [LARGE SCALE GENOMIC DNA]</scope>
    <source>
        <strain evidence="2 3">DSM 44170</strain>
    </source>
</reference>
<dbReference type="RefSeq" id="WP_253780695.1">
    <property type="nucleotide sequence ID" value="NZ_BAAAVE010000014.1"/>
</dbReference>
<proteinExistence type="predicted"/>
<feature type="signal peptide" evidence="1">
    <location>
        <begin position="1"/>
        <end position="18"/>
    </location>
</feature>
<comment type="caution">
    <text evidence="2">The sequence shown here is derived from an EMBL/GenBank/DDBJ whole genome shotgun (WGS) entry which is preliminary data.</text>
</comment>
<evidence type="ECO:0000256" key="1">
    <source>
        <dbReference type="SAM" id="SignalP"/>
    </source>
</evidence>
<dbReference type="Proteomes" id="UP001320766">
    <property type="component" value="Unassembled WGS sequence"/>
</dbReference>
<gene>
    <name evidence="2" type="ORF">HD595_008961</name>
</gene>
<evidence type="ECO:0000313" key="3">
    <source>
        <dbReference type="Proteomes" id="UP001320766"/>
    </source>
</evidence>
<feature type="chain" id="PRO_5045759546" description="WxL domain-containing protein" evidence="1">
    <location>
        <begin position="19"/>
        <end position="184"/>
    </location>
</feature>
<keyword evidence="3" id="KW-1185">Reference proteome</keyword>